<dbReference type="PROSITE" id="PS51186">
    <property type="entry name" value="GNAT"/>
    <property type="match status" value="1"/>
</dbReference>
<evidence type="ECO:0000256" key="1">
    <source>
        <dbReference type="ARBA" id="ARBA00022491"/>
    </source>
</evidence>
<protein>
    <recommendedName>
        <fullName evidence="6">N-acetyltransferase domain-containing protein</fullName>
    </recommendedName>
</protein>
<dbReference type="InterPro" id="IPR016181">
    <property type="entry name" value="Acyl_CoA_acyltransferase"/>
</dbReference>
<sequence>MTNCSGDKMPLPDFRIRLLDAADDRNTFECPSEPLNRYLQKQVSQDVKRKVATCFVAVTSDGQILGYYTLAATGVALSNIPAGFRKKLPRYPTVPAVLMGRLAVDGKYGGFGLGSLLLADALKRISKAEIAAYALIVEAKDEAAIGFYRHFGFTSFEDATKHLFFPLANLR</sequence>
<dbReference type="AlphaFoldDB" id="C6SN96"/>
<dbReference type="Pfam" id="PF00583">
    <property type="entry name" value="Acetyltransf_1"/>
    <property type="match status" value="1"/>
</dbReference>
<evidence type="ECO:0000256" key="4">
    <source>
        <dbReference type="ARBA" id="ARBA00023315"/>
    </source>
</evidence>
<evidence type="ECO:0000256" key="3">
    <source>
        <dbReference type="ARBA" id="ARBA00022679"/>
    </source>
</evidence>
<reference evidence="7" key="1">
    <citation type="journal article" date="2008" name="Proc. Natl. Acad. Sci. U.S.A.">
        <title>Whole-genome comparison of disease and carriage strains provides insights into virulence evolution in Neisseria meningitidis.</title>
        <authorList>
            <person name="Schoen C."/>
            <person name="Blom J."/>
            <person name="Claus H."/>
            <person name="Schramm-Glueck A."/>
            <person name="Brandt P."/>
            <person name="Mueller T."/>
            <person name="Goesmann A."/>
            <person name="Joseph B."/>
            <person name="Konietzny S."/>
            <person name="Kurzai O."/>
            <person name="Schmitt C."/>
            <person name="Friedrich T."/>
            <person name="Linke B."/>
            <person name="Vogel U."/>
            <person name="Frosch M."/>
        </authorList>
    </citation>
    <scope>NUCLEOTIDE SEQUENCE</scope>
    <source>
        <strain evidence="7">Alpha275</strain>
    </source>
</reference>
<comment type="catalytic activity">
    <reaction evidence="5">
        <text>glycyl-tRNA(Gly) + acetyl-CoA = N-acetylglycyl-tRNA(Gly) + CoA + H(+)</text>
        <dbReference type="Rhea" id="RHEA:81867"/>
        <dbReference type="Rhea" id="RHEA-COMP:9683"/>
        <dbReference type="Rhea" id="RHEA-COMP:19766"/>
        <dbReference type="ChEBI" id="CHEBI:15378"/>
        <dbReference type="ChEBI" id="CHEBI:57287"/>
        <dbReference type="ChEBI" id="CHEBI:57288"/>
        <dbReference type="ChEBI" id="CHEBI:78522"/>
        <dbReference type="ChEBI" id="CHEBI:232036"/>
    </reaction>
</comment>
<dbReference type="PANTHER" id="PTHR36449">
    <property type="entry name" value="ACETYLTRANSFERASE-RELATED"/>
    <property type="match status" value="1"/>
</dbReference>
<organism evidence="7">
    <name type="scientific">Neisseria meningitidis alpha275</name>
    <dbReference type="NCBI Taxonomy" id="295996"/>
    <lineage>
        <taxon>Bacteria</taxon>
        <taxon>Pseudomonadati</taxon>
        <taxon>Pseudomonadota</taxon>
        <taxon>Betaproteobacteria</taxon>
        <taxon>Neisseriales</taxon>
        <taxon>Neisseriaceae</taxon>
        <taxon>Neisseria</taxon>
    </lineage>
</organism>
<dbReference type="GO" id="GO:0016747">
    <property type="term" value="F:acyltransferase activity, transferring groups other than amino-acyl groups"/>
    <property type="evidence" value="ECO:0007669"/>
    <property type="project" value="InterPro"/>
</dbReference>
<keyword evidence="2" id="KW-1277">Toxin-antitoxin system</keyword>
<evidence type="ECO:0000259" key="6">
    <source>
        <dbReference type="PROSITE" id="PS51186"/>
    </source>
</evidence>
<dbReference type="Gene3D" id="3.40.630.30">
    <property type="match status" value="1"/>
</dbReference>
<keyword evidence="1" id="KW-0678">Repressor</keyword>
<evidence type="ECO:0000313" key="7">
    <source>
        <dbReference type="EMBL" id="CBA09982.1"/>
    </source>
</evidence>
<keyword evidence="4" id="KW-0012">Acyltransferase</keyword>
<dbReference type="SUPFAM" id="SSF55729">
    <property type="entry name" value="Acyl-CoA N-acyltransferases (Nat)"/>
    <property type="match status" value="1"/>
</dbReference>
<gene>
    <name evidence="7" type="ORF">NMW_2430</name>
</gene>
<keyword evidence="3" id="KW-0808">Transferase</keyword>
<dbReference type="InterPro" id="IPR000182">
    <property type="entry name" value="GNAT_dom"/>
</dbReference>
<evidence type="ECO:0000256" key="5">
    <source>
        <dbReference type="ARBA" id="ARBA00049880"/>
    </source>
</evidence>
<proteinExistence type="predicted"/>
<evidence type="ECO:0000256" key="2">
    <source>
        <dbReference type="ARBA" id="ARBA00022649"/>
    </source>
</evidence>
<feature type="domain" description="N-acetyltransferase" evidence="6">
    <location>
        <begin position="14"/>
        <end position="171"/>
    </location>
</feature>
<dbReference type="PANTHER" id="PTHR36449:SF1">
    <property type="entry name" value="ACETYLTRANSFERASE"/>
    <property type="match status" value="1"/>
</dbReference>
<accession>C6SN96</accession>
<name>C6SN96_NEIME</name>
<dbReference type="EMBL" id="AM889138">
    <property type="protein sequence ID" value="CBA09982.1"/>
    <property type="molecule type" value="Genomic_DNA"/>
</dbReference>